<dbReference type="PANTHER" id="PTHR31157:SF1">
    <property type="entry name" value="SCP DOMAIN-CONTAINING PROTEIN"/>
    <property type="match status" value="1"/>
</dbReference>
<dbReference type="AlphaFoldDB" id="G9X3G2"/>
<organism evidence="3 6">
    <name type="scientific">Peptoanaerobacter stomatis</name>
    <dbReference type="NCBI Taxonomy" id="796937"/>
    <lineage>
        <taxon>Bacteria</taxon>
        <taxon>Bacillati</taxon>
        <taxon>Bacillota</taxon>
        <taxon>Clostridia</taxon>
        <taxon>Peptostreptococcales</taxon>
        <taxon>Filifactoraceae</taxon>
        <taxon>Peptoanaerobacter</taxon>
    </lineage>
</organism>
<reference evidence="3 6" key="1">
    <citation type="submission" date="2011-08" db="EMBL/GenBank/DDBJ databases">
        <title>The Genome Sequence of Eubacteriaceae bacterium ACC19a.</title>
        <authorList>
            <consortium name="The Broad Institute Genome Sequencing Platform"/>
            <person name="Earl A."/>
            <person name="Ward D."/>
            <person name="Feldgarden M."/>
            <person name="Gevers D."/>
            <person name="Sizova M."/>
            <person name="Hazen A."/>
            <person name="Epstein S."/>
            <person name="Young S.K."/>
            <person name="Zeng Q."/>
            <person name="Gargeya S."/>
            <person name="Fitzgerald M."/>
            <person name="Haas B."/>
            <person name="Abouelleil A."/>
            <person name="Alvarado L."/>
            <person name="Arachchi H.M."/>
            <person name="Berlin A."/>
            <person name="Brown A."/>
            <person name="Chapman S.B."/>
            <person name="Chen Z."/>
            <person name="Dunbar C."/>
            <person name="Freedman E."/>
            <person name="Gearin G."/>
            <person name="Gellesch M."/>
            <person name="Goldberg J."/>
            <person name="Griggs A."/>
            <person name="Gujja S."/>
            <person name="Heiman D."/>
            <person name="Howarth C."/>
            <person name="Larson L."/>
            <person name="Lui A."/>
            <person name="MacDonald P.J.P."/>
            <person name="Montmayeur A."/>
            <person name="Murphy C."/>
            <person name="Neiman D."/>
            <person name="Pearson M."/>
            <person name="Priest M."/>
            <person name="Roberts A."/>
            <person name="Saif S."/>
            <person name="Shea T."/>
            <person name="Shenoy N."/>
            <person name="Sisk P."/>
            <person name="Stolte C."/>
            <person name="Sykes S."/>
            <person name="Wortman J."/>
            <person name="Nusbaum C."/>
            <person name="Birren B."/>
        </authorList>
    </citation>
    <scope>NUCLEOTIDE SEQUENCE [LARGE SCALE GENOMIC DNA]</scope>
    <source>
        <strain evidence="3 6">ACC19a</strain>
    </source>
</reference>
<dbReference type="EMBL" id="AFZG01000002">
    <property type="protein sequence ID" value="EHL20086.1"/>
    <property type="molecule type" value="Genomic_DNA"/>
</dbReference>
<gene>
    <name evidence="4" type="ORF">HMPREF9628_00897</name>
    <name evidence="3" type="ORF">HMPREF9629_00919</name>
</gene>
<keyword evidence="1" id="KW-0812">Transmembrane</keyword>
<evidence type="ECO:0000313" key="5">
    <source>
        <dbReference type="Proteomes" id="UP000003379"/>
    </source>
</evidence>
<dbReference type="PATRIC" id="fig|796937.3.peg.2156"/>
<feature type="domain" description="SCP" evidence="2">
    <location>
        <begin position="105"/>
        <end position="220"/>
    </location>
</feature>
<dbReference type="Gene3D" id="3.40.33.10">
    <property type="entry name" value="CAP"/>
    <property type="match status" value="1"/>
</dbReference>
<protein>
    <recommendedName>
        <fullName evidence="2">SCP domain-containing protein</fullName>
    </recommendedName>
</protein>
<dbReference type="HOGENOM" id="CLU_1128236_0_0_9"/>
<dbReference type="SUPFAM" id="SSF55797">
    <property type="entry name" value="PR-1-like"/>
    <property type="match status" value="1"/>
</dbReference>
<keyword evidence="1" id="KW-0472">Membrane</keyword>
<proteinExistence type="predicted"/>
<dbReference type="BioCyc" id="EBAC796937-HMP:GMGH-921-MONOMER"/>
<dbReference type="CDD" id="cd05379">
    <property type="entry name" value="CAP_bacterial"/>
    <property type="match status" value="1"/>
</dbReference>
<accession>G9X3G2</accession>
<dbReference type="Proteomes" id="UP000006437">
    <property type="component" value="Unassembled WGS sequence"/>
</dbReference>
<dbReference type="InterPro" id="IPR035940">
    <property type="entry name" value="CAP_sf"/>
</dbReference>
<evidence type="ECO:0000313" key="3">
    <source>
        <dbReference type="EMBL" id="EHL09927.1"/>
    </source>
</evidence>
<keyword evidence="1" id="KW-1133">Transmembrane helix</keyword>
<accession>G9XA72</accession>
<dbReference type="InterPro" id="IPR014044">
    <property type="entry name" value="CAP_dom"/>
</dbReference>
<dbReference type="EMBL" id="AFZE01000058">
    <property type="protein sequence ID" value="EHL09927.1"/>
    <property type="molecule type" value="Genomic_DNA"/>
</dbReference>
<comment type="caution">
    <text evidence="3">The sequence shown here is derived from an EMBL/GenBank/DDBJ whole genome shotgun (WGS) entry which is preliminary data.</text>
</comment>
<dbReference type="STRING" id="796937.HMPREF9630_01886"/>
<evidence type="ECO:0000256" key="1">
    <source>
        <dbReference type="SAM" id="Phobius"/>
    </source>
</evidence>
<dbReference type="RefSeq" id="WP_009525154.1">
    <property type="nucleotide sequence ID" value="NZ_JBQMYE010000004.1"/>
</dbReference>
<evidence type="ECO:0000259" key="2">
    <source>
        <dbReference type="Pfam" id="PF00188"/>
    </source>
</evidence>
<dbReference type="Proteomes" id="UP000003379">
    <property type="component" value="Unassembled WGS sequence"/>
</dbReference>
<sequence length="246" mass="28171">MKKLTKIIIIAMLITYITTPLNIFAGQYVNYNSKTDTIDIISTVDGTYEQKTRADKELKEIYKKLQKGKKDIKKIKVNLITPKINIKKQPKKVMLTQKEMAQKVLELVNEKRREAGLKELTLSEDLMKGSKWKNDYMAKNNDYGHIPKDGTSMGNQGAKFYPTNFVGENIHVSYSLPGEYNDLTPQNLFQGWWDSPGHRANILNENYTQMGMAYTNSLTGVKSGDFRAYYATQWFGNPELNAPSDY</sequence>
<evidence type="ECO:0000313" key="4">
    <source>
        <dbReference type="EMBL" id="EHL20086.1"/>
    </source>
</evidence>
<dbReference type="Pfam" id="PF00188">
    <property type="entry name" value="CAP"/>
    <property type="match status" value="1"/>
</dbReference>
<reference evidence="4 5" key="2">
    <citation type="submission" date="2011-08" db="EMBL/GenBank/DDBJ databases">
        <title>The Genome Sequence of Eubacteriaceae bacterium CM5.</title>
        <authorList>
            <consortium name="The Broad Institute Genome Sequencing Platform"/>
            <person name="Earl A."/>
            <person name="Ward D."/>
            <person name="Feldgarden M."/>
            <person name="Gevers D."/>
            <person name="Sizova M."/>
            <person name="Hazen A."/>
            <person name="Epstein S."/>
            <person name="Young S.K."/>
            <person name="Zeng Q."/>
            <person name="Gargeya S."/>
            <person name="Fitzgerald M."/>
            <person name="Haas B."/>
            <person name="Abouelleil A."/>
            <person name="Alvarado L."/>
            <person name="Arachchi H.M."/>
            <person name="Berlin A."/>
            <person name="Brown A."/>
            <person name="Chapman S.B."/>
            <person name="Chen Z."/>
            <person name="Dunbar C."/>
            <person name="Freedman E."/>
            <person name="Gearin G."/>
            <person name="Gellesch M."/>
            <person name="Goldberg J."/>
            <person name="Griggs A."/>
            <person name="Gujja S."/>
            <person name="Heiman D."/>
            <person name="Howarth C."/>
            <person name="Larson L."/>
            <person name="Lui A."/>
            <person name="MacDonald P.J.P."/>
            <person name="Montmayeur A."/>
            <person name="Murphy C."/>
            <person name="Neiman D."/>
            <person name="Pearson M."/>
            <person name="Priest M."/>
            <person name="Roberts A."/>
            <person name="Saif S."/>
            <person name="Shea T."/>
            <person name="Shenoy N."/>
            <person name="Sisk P."/>
            <person name="Stolte C."/>
            <person name="Sykes S."/>
            <person name="Wortman J."/>
            <person name="Nusbaum C."/>
            <person name="Birren B."/>
        </authorList>
    </citation>
    <scope>NUCLEOTIDE SEQUENCE [LARGE SCALE GENOMIC DNA]</scope>
    <source>
        <strain evidence="4 5">CM5</strain>
    </source>
</reference>
<evidence type="ECO:0000313" key="6">
    <source>
        <dbReference type="Proteomes" id="UP000006437"/>
    </source>
</evidence>
<name>G9X3G2_9FIRM</name>
<feature type="transmembrane region" description="Helical" evidence="1">
    <location>
        <begin position="7"/>
        <end position="29"/>
    </location>
</feature>
<dbReference type="PANTHER" id="PTHR31157">
    <property type="entry name" value="SCP DOMAIN-CONTAINING PROTEIN"/>
    <property type="match status" value="1"/>
</dbReference>